<feature type="region of interest" description="Disordered" evidence="1">
    <location>
        <begin position="1"/>
        <end position="47"/>
    </location>
</feature>
<evidence type="ECO:0000313" key="3">
    <source>
        <dbReference type="EMBL" id="BFP46888.1"/>
    </source>
</evidence>
<evidence type="ECO:0000256" key="2">
    <source>
        <dbReference type="SAM" id="Phobius"/>
    </source>
</evidence>
<name>A0AB33JVK7_9ACTN</name>
<keyword evidence="2" id="KW-0472">Membrane</keyword>
<evidence type="ECO:0000256" key="1">
    <source>
        <dbReference type="SAM" id="MobiDB-lite"/>
    </source>
</evidence>
<reference evidence="3" key="1">
    <citation type="submission" date="2024-07" db="EMBL/GenBank/DDBJ databases">
        <title>Complete genome sequences of cellulolytic bacteria, Kitasatospora sp. CMC57 and Streptomyces sp. CMC78, isolated from Japanese agricultural soil.</title>
        <authorList>
            <person name="Hashimoto T."/>
            <person name="Ito M."/>
            <person name="Iwamoto M."/>
            <person name="Fukahori D."/>
            <person name="Shoda T."/>
            <person name="Sakoda M."/>
            <person name="Morohoshi T."/>
            <person name="Mitsuboshi M."/>
            <person name="Nishizawa T."/>
        </authorList>
    </citation>
    <scope>NUCLEOTIDE SEQUENCE</scope>
    <source>
        <strain evidence="3">CMC57</strain>
    </source>
</reference>
<organism evidence="3">
    <name type="scientific">Kitasatospora sp. CMC57</name>
    <dbReference type="NCBI Taxonomy" id="3231513"/>
    <lineage>
        <taxon>Bacteria</taxon>
        <taxon>Bacillati</taxon>
        <taxon>Actinomycetota</taxon>
        <taxon>Actinomycetes</taxon>
        <taxon>Kitasatosporales</taxon>
        <taxon>Streptomycetaceae</taxon>
        <taxon>Kitasatospora</taxon>
    </lineage>
</organism>
<feature type="compositionally biased region" description="Pro residues" evidence="1">
    <location>
        <begin position="10"/>
        <end position="38"/>
    </location>
</feature>
<accession>A0AB33JVK7</accession>
<evidence type="ECO:0008006" key="4">
    <source>
        <dbReference type="Google" id="ProtNLM"/>
    </source>
</evidence>
<dbReference type="EMBL" id="AP035881">
    <property type="protein sequence ID" value="BFP46888.1"/>
    <property type="molecule type" value="Genomic_DNA"/>
</dbReference>
<keyword evidence="2" id="KW-0812">Transmembrane</keyword>
<sequence>MTDQPETTNPVPPQPTAAPEPLPAPEPVAAPEPLPAPEPAAATEPVPEAVELDAWALSPEVAAEERARRPRRRIKVRWAAAALVVLLTGTAAAFAVTSVERTDLPGLETPNDGRYVFQALTLPPLPSGAPSPGAAEAKHRHHADLRMLVLPAPVGATVSPAPAPGGAAAPAEWKSCDDYAQLDKDPVKLKALLDENACRGAVHRAWTGADGTRAETWLLQFGSETEAGAFHLTMNDGDLKEPADLAYAPLTLDPSMVRKSSVEFTKTTAGAAKEPVGRAAYVQNGDVVALVVLTNPKGVPTQAFRQVAILQNQLLN</sequence>
<dbReference type="AlphaFoldDB" id="A0AB33JVK7"/>
<keyword evidence="2" id="KW-1133">Transmembrane helix</keyword>
<feature type="transmembrane region" description="Helical" evidence="2">
    <location>
        <begin position="76"/>
        <end position="96"/>
    </location>
</feature>
<proteinExistence type="predicted"/>
<dbReference type="RefSeq" id="WP_407989270.1">
    <property type="nucleotide sequence ID" value="NZ_AP035881.2"/>
</dbReference>
<gene>
    <name evidence="3" type="ORF">KCMC57_32560</name>
</gene>
<protein>
    <recommendedName>
        <fullName evidence="4">DUF5642 domain-containing protein</fullName>
    </recommendedName>
</protein>